<dbReference type="OrthoDB" id="3067581at2759"/>
<name>A0A2H3CT05_ARMGA</name>
<dbReference type="InParanoid" id="A0A2H3CT05"/>
<organism evidence="1 2">
    <name type="scientific">Armillaria gallica</name>
    <name type="common">Bulbous honey fungus</name>
    <name type="synonym">Armillaria bulbosa</name>
    <dbReference type="NCBI Taxonomy" id="47427"/>
    <lineage>
        <taxon>Eukaryota</taxon>
        <taxon>Fungi</taxon>
        <taxon>Dikarya</taxon>
        <taxon>Basidiomycota</taxon>
        <taxon>Agaricomycotina</taxon>
        <taxon>Agaricomycetes</taxon>
        <taxon>Agaricomycetidae</taxon>
        <taxon>Agaricales</taxon>
        <taxon>Marasmiineae</taxon>
        <taxon>Physalacriaceae</taxon>
        <taxon>Armillaria</taxon>
    </lineage>
</organism>
<dbReference type="STRING" id="47427.A0A2H3CT05"/>
<dbReference type="AlphaFoldDB" id="A0A2H3CT05"/>
<protein>
    <submittedName>
        <fullName evidence="1">Uncharacterized protein</fullName>
    </submittedName>
</protein>
<dbReference type="OMA" id="CCQRATI"/>
<evidence type="ECO:0000313" key="2">
    <source>
        <dbReference type="Proteomes" id="UP000217790"/>
    </source>
</evidence>
<reference evidence="2" key="1">
    <citation type="journal article" date="2017" name="Nat. Ecol. Evol.">
        <title>Genome expansion and lineage-specific genetic innovations in the forest pathogenic fungi Armillaria.</title>
        <authorList>
            <person name="Sipos G."/>
            <person name="Prasanna A.N."/>
            <person name="Walter M.C."/>
            <person name="O'Connor E."/>
            <person name="Balint B."/>
            <person name="Krizsan K."/>
            <person name="Kiss B."/>
            <person name="Hess J."/>
            <person name="Varga T."/>
            <person name="Slot J."/>
            <person name="Riley R."/>
            <person name="Boka B."/>
            <person name="Rigling D."/>
            <person name="Barry K."/>
            <person name="Lee J."/>
            <person name="Mihaltcheva S."/>
            <person name="LaButti K."/>
            <person name="Lipzen A."/>
            <person name="Waldron R."/>
            <person name="Moloney N.M."/>
            <person name="Sperisen C."/>
            <person name="Kredics L."/>
            <person name="Vagvoelgyi C."/>
            <person name="Patrignani A."/>
            <person name="Fitzpatrick D."/>
            <person name="Nagy I."/>
            <person name="Doyle S."/>
            <person name="Anderson J.B."/>
            <person name="Grigoriev I.V."/>
            <person name="Gueldener U."/>
            <person name="Muensterkoetter M."/>
            <person name="Nagy L.G."/>
        </authorList>
    </citation>
    <scope>NUCLEOTIDE SEQUENCE [LARGE SCALE GENOMIC DNA]</scope>
    <source>
        <strain evidence="2">Ar21-2</strain>
    </source>
</reference>
<gene>
    <name evidence="1" type="ORF">ARMGADRAFT_941031</name>
</gene>
<sequence>MLHCCQRATIIGIYIKNTDITSSKVDRINIASAALEKAISMLQGNGQFNGKFFSDAEYEIPGRLYAQMAEFDRLTNQTKYKDALKQYFASAELVRSGYLDELNYGYAAAHAYAAYRDPYFLDLAVTSWTSARQYTISDQQAASGTIDSKKVDITMLCQGTTLAGGTYWVSNN</sequence>
<keyword evidence="2" id="KW-1185">Reference proteome</keyword>
<dbReference type="EMBL" id="KZ293686">
    <property type="protein sequence ID" value="PBK86165.1"/>
    <property type="molecule type" value="Genomic_DNA"/>
</dbReference>
<accession>A0A2H3CT05</accession>
<dbReference type="Proteomes" id="UP000217790">
    <property type="component" value="Unassembled WGS sequence"/>
</dbReference>
<proteinExistence type="predicted"/>
<evidence type="ECO:0000313" key="1">
    <source>
        <dbReference type="EMBL" id="PBK86165.1"/>
    </source>
</evidence>